<protein>
    <submittedName>
        <fullName evidence="1">Uncharacterized protein</fullName>
    </submittedName>
</protein>
<evidence type="ECO:0000313" key="1">
    <source>
        <dbReference type="EMBL" id="CTQ73700.1"/>
    </source>
</evidence>
<dbReference type="AlphaFoldDB" id="A0A0M7AHK4"/>
<proteinExistence type="predicted"/>
<keyword evidence="2" id="KW-1185">Reference proteome</keyword>
<organism evidence="1 2">
    <name type="scientific">Roseibium album</name>
    <dbReference type="NCBI Taxonomy" id="311410"/>
    <lineage>
        <taxon>Bacteria</taxon>
        <taxon>Pseudomonadati</taxon>
        <taxon>Pseudomonadota</taxon>
        <taxon>Alphaproteobacteria</taxon>
        <taxon>Hyphomicrobiales</taxon>
        <taxon>Stappiaceae</taxon>
        <taxon>Roseibium</taxon>
    </lineage>
</organism>
<dbReference type="EMBL" id="CXWC01000011">
    <property type="protein sequence ID" value="CTQ73700.1"/>
    <property type="molecule type" value="Genomic_DNA"/>
</dbReference>
<dbReference type="STRING" id="311410.LA5095_00619"/>
<name>A0A0M7AHK4_9HYPH</name>
<reference evidence="2" key="1">
    <citation type="submission" date="2015-07" db="EMBL/GenBank/DDBJ databases">
        <authorList>
            <person name="Rodrigo-Torres Lidia"/>
            <person name="Arahal R.David."/>
        </authorList>
    </citation>
    <scope>NUCLEOTIDE SEQUENCE [LARGE SCALE GENOMIC DNA]</scope>
    <source>
        <strain evidence="2">CECT 5096</strain>
    </source>
</reference>
<sequence length="51" mass="5487">MPRLAGNSDTRSAAIAVEAEILSETGKSLYTIPDNERCDDTSNATVRLAVY</sequence>
<dbReference type="Proteomes" id="UP000049983">
    <property type="component" value="Unassembled WGS sequence"/>
</dbReference>
<evidence type="ECO:0000313" key="2">
    <source>
        <dbReference type="Proteomes" id="UP000049983"/>
    </source>
</evidence>
<accession>A0A0M7AHK4</accession>
<gene>
    <name evidence="1" type="ORF">LA5096_03759</name>
</gene>